<dbReference type="OrthoDB" id="9809288at2"/>
<name>A0A4S3LZS0_9FLAO</name>
<dbReference type="Gene3D" id="3.40.109.10">
    <property type="entry name" value="NADH Oxidase"/>
    <property type="match status" value="1"/>
</dbReference>
<dbReference type="Pfam" id="PF00881">
    <property type="entry name" value="Nitroreductase"/>
    <property type="match status" value="1"/>
</dbReference>
<dbReference type="PANTHER" id="PTHR43673:SF2">
    <property type="entry name" value="NITROREDUCTASE"/>
    <property type="match status" value="1"/>
</dbReference>
<dbReference type="InterPro" id="IPR029479">
    <property type="entry name" value="Nitroreductase"/>
</dbReference>
<dbReference type="InterPro" id="IPR000415">
    <property type="entry name" value="Nitroreductase-like"/>
</dbReference>
<evidence type="ECO:0000256" key="4">
    <source>
        <dbReference type="ARBA" id="ARBA00022643"/>
    </source>
</evidence>
<organism evidence="8 9">
    <name type="scientific">Robertkochia marina</name>
    <dbReference type="NCBI Taxonomy" id="1227945"/>
    <lineage>
        <taxon>Bacteria</taxon>
        <taxon>Pseudomonadati</taxon>
        <taxon>Bacteroidota</taxon>
        <taxon>Flavobacteriia</taxon>
        <taxon>Flavobacteriales</taxon>
        <taxon>Flavobacteriaceae</taxon>
        <taxon>Robertkochia</taxon>
    </lineage>
</organism>
<keyword evidence="5" id="KW-0521">NADP</keyword>
<evidence type="ECO:0000256" key="2">
    <source>
        <dbReference type="ARBA" id="ARBA00007118"/>
    </source>
</evidence>
<dbReference type="AlphaFoldDB" id="A0A4S3LZS0"/>
<evidence type="ECO:0000313" key="8">
    <source>
        <dbReference type="EMBL" id="THD67640.1"/>
    </source>
</evidence>
<dbReference type="GO" id="GO:0016491">
    <property type="term" value="F:oxidoreductase activity"/>
    <property type="evidence" value="ECO:0007669"/>
    <property type="project" value="UniProtKB-KW"/>
</dbReference>
<feature type="domain" description="Nitroreductase" evidence="7">
    <location>
        <begin position="7"/>
        <end position="184"/>
    </location>
</feature>
<evidence type="ECO:0000259" key="7">
    <source>
        <dbReference type="Pfam" id="PF00881"/>
    </source>
</evidence>
<protein>
    <submittedName>
        <fullName evidence="8">NAD(P)H-dependent oxidoreductase</fullName>
    </submittedName>
</protein>
<reference evidence="8 9" key="1">
    <citation type="submission" date="2019-04" db="EMBL/GenBank/DDBJ databases">
        <title>Draft genome sequence of Robertkochia marina CC-AMO-30D.</title>
        <authorList>
            <person name="Hameed A."/>
            <person name="Lin S.-Y."/>
            <person name="Shahina M."/>
            <person name="Lai W.-A."/>
            <person name="Young C.-C."/>
        </authorList>
    </citation>
    <scope>NUCLEOTIDE SEQUENCE [LARGE SCALE GENOMIC DNA]</scope>
    <source>
        <strain evidence="8 9">CC-AMO-30D</strain>
    </source>
</reference>
<keyword evidence="9" id="KW-1185">Reference proteome</keyword>
<evidence type="ECO:0000256" key="3">
    <source>
        <dbReference type="ARBA" id="ARBA00022630"/>
    </source>
</evidence>
<dbReference type="SUPFAM" id="SSF55469">
    <property type="entry name" value="FMN-dependent nitroreductase-like"/>
    <property type="match status" value="1"/>
</dbReference>
<comment type="similarity">
    <text evidence="2">Belongs to the nitroreductase family.</text>
</comment>
<evidence type="ECO:0000313" key="9">
    <source>
        <dbReference type="Proteomes" id="UP000305939"/>
    </source>
</evidence>
<proteinExistence type="inferred from homology"/>
<dbReference type="PANTHER" id="PTHR43673">
    <property type="entry name" value="NAD(P)H NITROREDUCTASE YDGI-RELATED"/>
    <property type="match status" value="1"/>
</dbReference>
<dbReference type="EMBL" id="SSMC01000002">
    <property type="protein sequence ID" value="THD67640.1"/>
    <property type="molecule type" value="Genomic_DNA"/>
</dbReference>
<keyword evidence="4" id="KW-0288">FMN</keyword>
<sequence length="209" mass="23802">MNVIDALKWRYATKKFDPEKKLSSDKIDTLKKAFNLTATSFGLQPVKLLVISDQAIKEELVAHSFNQQQVADASHLLVFAVETDLDKDYINGYFNRVKDIRQTPDEILKPFREYLEGSVTAMEDTTKREWIAKQAYLAMGNLLTVCALEQIDACPMEGFVAPEYDRILNLKEKGLTAVLSMPVGFRANDDMFAEMKKVRKELTESILEI</sequence>
<gene>
    <name evidence="8" type="ORF">E7Z59_08255</name>
</gene>
<accession>A0A4S3LZS0</accession>
<keyword evidence="3" id="KW-0285">Flavoprotein</keyword>
<evidence type="ECO:0000256" key="5">
    <source>
        <dbReference type="ARBA" id="ARBA00022857"/>
    </source>
</evidence>
<evidence type="ECO:0000256" key="6">
    <source>
        <dbReference type="ARBA" id="ARBA00023002"/>
    </source>
</evidence>
<comment type="caution">
    <text evidence="8">The sequence shown here is derived from an EMBL/GenBank/DDBJ whole genome shotgun (WGS) entry which is preliminary data.</text>
</comment>
<dbReference type="InterPro" id="IPR033878">
    <property type="entry name" value="NfsB-like"/>
</dbReference>
<evidence type="ECO:0000256" key="1">
    <source>
        <dbReference type="ARBA" id="ARBA00001917"/>
    </source>
</evidence>
<keyword evidence="6" id="KW-0560">Oxidoreductase</keyword>
<dbReference type="Proteomes" id="UP000305939">
    <property type="component" value="Unassembled WGS sequence"/>
</dbReference>
<dbReference type="RefSeq" id="WP_136335845.1">
    <property type="nucleotide sequence ID" value="NZ_QXMP01000008.1"/>
</dbReference>
<comment type="cofactor">
    <cofactor evidence="1">
        <name>FMN</name>
        <dbReference type="ChEBI" id="CHEBI:58210"/>
    </cofactor>
</comment>
<dbReference type="CDD" id="cd02149">
    <property type="entry name" value="NfsB-like"/>
    <property type="match status" value="1"/>
</dbReference>